<dbReference type="PROSITE" id="PS50112">
    <property type="entry name" value="PAS"/>
    <property type="match status" value="1"/>
</dbReference>
<keyword evidence="6" id="KW-1185">Reference proteome</keyword>
<gene>
    <name evidence="5" type="ORF">RM540_02385</name>
</gene>
<dbReference type="NCBIfam" id="TIGR00229">
    <property type="entry name" value="sensory_box"/>
    <property type="match status" value="1"/>
</dbReference>
<evidence type="ECO:0000256" key="2">
    <source>
        <dbReference type="SAM" id="Coils"/>
    </source>
</evidence>
<proteinExistence type="predicted"/>
<dbReference type="InterPro" id="IPR001610">
    <property type="entry name" value="PAC"/>
</dbReference>
<dbReference type="Pfam" id="PF07228">
    <property type="entry name" value="SpoIIE"/>
    <property type="match status" value="1"/>
</dbReference>
<feature type="domain" description="PAS" evidence="3">
    <location>
        <begin position="117"/>
        <end position="175"/>
    </location>
</feature>
<evidence type="ECO:0000259" key="3">
    <source>
        <dbReference type="PROSITE" id="PS50112"/>
    </source>
</evidence>
<protein>
    <submittedName>
        <fullName evidence="5">SpoIIE family protein phosphatase</fullName>
    </submittedName>
</protein>
<dbReference type="SMART" id="SM00331">
    <property type="entry name" value="PP2C_SIG"/>
    <property type="match status" value="1"/>
</dbReference>
<evidence type="ECO:0000256" key="1">
    <source>
        <dbReference type="ARBA" id="ARBA00022801"/>
    </source>
</evidence>
<dbReference type="PROSITE" id="PS50113">
    <property type="entry name" value="PAC"/>
    <property type="match status" value="1"/>
</dbReference>
<dbReference type="CDD" id="cd00130">
    <property type="entry name" value="PAS"/>
    <property type="match status" value="1"/>
</dbReference>
<evidence type="ECO:0000313" key="5">
    <source>
        <dbReference type="EMBL" id="MDT0630584.1"/>
    </source>
</evidence>
<evidence type="ECO:0000313" key="6">
    <source>
        <dbReference type="Proteomes" id="UP001267426"/>
    </source>
</evidence>
<dbReference type="PANTHER" id="PTHR43156">
    <property type="entry name" value="STAGE II SPORULATION PROTEIN E-RELATED"/>
    <property type="match status" value="1"/>
</dbReference>
<dbReference type="EMBL" id="JAVRHT010000003">
    <property type="protein sequence ID" value="MDT0630584.1"/>
    <property type="molecule type" value="Genomic_DNA"/>
</dbReference>
<reference evidence="5 6" key="1">
    <citation type="submission" date="2023-09" db="EMBL/GenBank/DDBJ databases">
        <authorList>
            <person name="Rey-Velasco X."/>
        </authorList>
    </citation>
    <scope>NUCLEOTIDE SEQUENCE [LARGE SCALE GENOMIC DNA]</scope>
    <source>
        <strain evidence="5 6">F394</strain>
    </source>
</reference>
<dbReference type="InterPro" id="IPR001932">
    <property type="entry name" value="PPM-type_phosphatase-like_dom"/>
</dbReference>
<dbReference type="PANTHER" id="PTHR43156:SF2">
    <property type="entry name" value="STAGE II SPORULATION PROTEIN E"/>
    <property type="match status" value="1"/>
</dbReference>
<organism evidence="5 6">
    <name type="scientific">Rubrivirga litoralis</name>
    <dbReference type="NCBI Taxonomy" id="3075598"/>
    <lineage>
        <taxon>Bacteria</taxon>
        <taxon>Pseudomonadati</taxon>
        <taxon>Rhodothermota</taxon>
        <taxon>Rhodothermia</taxon>
        <taxon>Rhodothermales</taxon>
        <taxon>Rubricoccaceae</taxon>
        <taxon>Rubrivirga</taxon>
    </lineage>
</organism>
<feature type="coiled-coil region" evidence="2">
    <location>
        <begin position="233"/>
        <end position="262"/>
    </location>
</feature>
<feature type="domain" description="PAC" evidence="4">
    <location>
        <begin position="195"/>
        <end position="248"/>
    </location>
</feature>
<dbReference type="SMART" id="SM00086">
    <property type="entry name" value="PAC"/>
    <property type="match status" value="1"/>
</dbReference>
<accession>A0ABU3BMR4</accession>
<keyword evidence="2" id="KW-0175">Coiled coil</keyword>
<dbReference type="InterPro" id="IPR052016">
    <property type="entry name" value="Bact_Sigma-Reg"/>
</dbReference>
<sequence length="517" mass="53952">MPARPTSSGPDRPVAITAPSRPALLTAADGDAVSRAAGLLGSAVLRVDGAGRVVDLNGPAAILVGDAAAVVGRDAERVLGDHLWRGADSLDTADGGRLVLLRDGTALQEAETARDASERLARALLVTIPDIVYLFDIAAGRNMWFNREVAEVTGYTASEMRAMGRGVNGLVHPDDLARWPAFVAERDALPDGAFAAFEYRVRHRDGRWRWLSARETVFARDADGRPTQAFGVAQDVTAQKEAERTLAERAEHQGRIAEALQRPLLQALASNETGLRVHTVYRPASDEALVGGDFFDVVDLGAGRTALVVGDVMGKGLQAAAHTAQAKFMLRTLLLEGHAPPAALARLNGYLYASGPGVASEPETPPFVAAAVAVVDVEAGAVQFAVAGAEPPLVARLDGSGGAVEPVACGGLPLGVLPDWEQDGPDVVALGPGDLVALYTDGITEARNAAGDLFGVGRMRSALGGACRLPPDAVGAALVDRIRAWTDGVRHDDTCLLVAQVAHPAPAPRSSYVVRHG</sequence>
<dbReference type="SMART" id="SM00091">
    <property type="entry name" value="PAS"/>
    <property type="match status" value="1"/>
</dbReference>
<evidence type="ECO:0000259" key="4">
    <source>
        <dbReference type="PROSITE" id="PS50113"/>
    </source>
</evidence>
<dbReference type="RefSeq" id="WP_311661789.1">
    <property type="nucleotide sequence ID" value="NZ_JAVRHT010000003.1"/>
</dbReference>
<dbReference type="InterPro" id="IPR036457">
    <property type="entry name" value="PPM-type-like_dom_sf"/>
</dbReference>
<dbReference type="Proteomes" id="UP001267426">
    <property type="component" value="Unassembled WGS sequence"/>
</dbReference>
<comment type="caution">
    <text evidence="5">The sequence shown here is derived from an EMBL/GenBank/DDBJ whole genome shotgun (WGS) entry which is preliminary data.</text>
</comment>
<dbReference type="InterPro" id="IPR000014">
    <property type="entry name" value="PAS"/>
</dbReference>
<name>A0ABU3BMR4_9BACT</name>
<keyword evidence="1" id="KW-0378">Hydrolase</keyword>
<dbReference type="Gene3D" id="3.60.40.10">
    <property type="entry name" value="PPM-type phosphatase domain"/>
    <property type="match status" value="1"/>
</dbReference>
<dbReference type="InterPro" id="IPR013655">
    <property type="entry name" value="PAS_fold_3"/>
</dbReference>
<dbReference type="Pfam" id="PF08447">
    <property type="entry name" value="PAS_3"/>
    <property type="match status" value="1"/>
</dbReference>
<dbReference type="Gene3D" id="3.30.450.20">
    <property type="entry name" value="PAS domain"/>
    <property type="match status" value="1"/>
</dbReference>
<dbReference type="InterPro" id="IPR035965">
    <property type="entry name" value="PAS-like_dom_sf"/>
</dbReference>
<dbReference type="InterPro" id="IPR000700">
    <property type="entry name" value="PAS-assoc_C"/>
</dbReference>
<dbReference type="SUPFAM" id="SSF55785">
    <property type="entry name" value="PYP-like sensor domain (PAS domain)"/>
    <property type="match status" value="1"/>
</dbReference>